<sequence length="81" mass="8773">MSDSEAVEEVASTEFVPPEGEEEGEGSFLGSICSQKSLGNLDPSDRTTKARRVKNNNWCLQKPDIMIMSADITTTLYSGTA</sequence>
<accession>A0AA86T977</accession>
<dbReference type="Proteomes" id="UP001189624">
    <property type="component" value="Chromosome 9"/>
</dbReference>
<feature type="region of interest" description="Disordered" evidence="1">
    <location>
        <begin position="1"/>
        <end position="48"/>
    </location>
</feature>
<evidence type="ECO:0000256" key="1">
    <source>
        <dbReference type="SAM" id="MobiDB-lite"/>
    </source>
</evidence>
<reference evidence="2" key="1">
    <citation type="submission" date="2023-10" db="EMBL/GenBank/DDBJ databases">
        <authorList>
            <person name="Domelevo Entfellner J.-B."/>
        </authorList>
    </citation>
    <scope>NUCLEOTIDE SEQUENCE</scope>
</reference>
<proteinExistence type="predicted"/>
<dbReference type="EMBL" id="OY731406">
    <property type="protein sequence ID" value="CAJ1974300.1"/>
    <property type="molecule type" value="Genomic_DNA"/>
</dbReference>
<dbReference type="Gramene" id="rna-AYBTSS11_LOCUS26374">
    <property type="protein sequence ID" value="CAJ1974300.1"/>
    <property type="gene ID" value="gene-AYBTSS11_LOCUS26374"/>
</dbReference>
<dbReference type="AlphaFoldDB" id="A0AA86T977"/>
<organism evidence="2 3">
    <name type="scientific">Sphenostylis stenocarpa</name>
    <dbReference type="NCBI Taxonomy" id="92480"/>
    <lineage>
        <taxon>Eukaryota</taxon>
        <taxon>Viridiplantae</taxon>
        <taxon>Streptophyta</taxon>
        <taxon>Embryophyta</taxon>
        <taxon>Tracheophyta</taxon>
        <taxon>Spermatophyta</taxon>
        <taxon>Magnoliopsida</taxon>
        <taxon>eudicotyledons</taxon>
        <taxon>Gunneridae</taxon>
        <taxon>Pentapetalae</taxon>
        <taxon>rosids</taxon>
        <taxon>fabids</taxon>
        <taxon>Fabales</taxon>
        <taxon>Fabaceae</taxon>
        <taxon>Papilionoideae</taxon>
        <taxon>50 kb inversion clade</taxon>
        <taxon>NPAAA clade</taxon>
        <taxon>indigoferoid/millettioid clade</taxon>
        <taxon>Phaseoleae</taxon>
        <taxon>Sphenostylis</taxon>
    </lineage>
</organism>
<keyword evidence="3" id="KW-1185">Reference proteome</keyword>
<evidence type="ECO:0000313" key="2">
    <source>
        <dbReference type="EMBL" id="CAJ1974300.1"/>
    </source>
</evidence>
<evidence type="ECO:0000313" key="3">
    <source>
        <dbReference type="Proteomes" id="UP001189624"/>
    </source>
</evidence>
<name>A0AA86T977_9FABA</name>
<gene>
    <name evidence="2" type="ORF">AYBTSS11_LOCUS26374</name>
</gene>
<protein>
    <submittedName>
        <fullName evidence="2">Uncharacterized protein</fullName>
    </submittedName>
</protein>